<evidence type="ECO:0008006" key="4">
    <source>
        <dbReference type="Google" id="ProtNLM"/>
    </source>
</evidence>
<dbReference type="Proteomes" id="UP000319619">
    <property type="component" value="Unassembled WGS sequence"/>
</dbReference>
<gene>
    <name evidence="2" type="ORF">CEE37_09695</name>
</gene>
<name>A0A532UYP3_UNCL8</name>
<dbReference type="AlphaFoldDB" id="A0A532UYP3"/>
<evidence type="ECO:0000313" key="3">
    <source>
        <dbReference type="Proteomes" id="UP000319619"/>
    </source>
</evidence>
<keyword evidence="1" id="KW-1133">Transmembrane helix</keyword>
<dbReference type="GO" id="GO:0004713">
    <property type="term" value="F:protein tyrosine kinase activity"/>
    <property type="evidence" value="ECO:0007669"/>
    <property type="project" value="TreeGrafter"/>
</dbReference>
<keyword evidence="1" id="KW-0812">Transmembrane</keyword>
<protein>
    <recommendedName>
        <fullName evidence="4">Polysaccharide chain length determinant N-terminal domain-containing protein</fullName>
    </recommendedName>
</protein>
<dbReference type="PANTHER" id="PTHR32309:SF13">
    <property type="entry name" value="FERRIC ENTEROBACTIN TRANSPORT PROTEIN FEPE"/>
    <property type="match status" value="1"/>
</dbReference>
<reference evidence="2 3" key="1">
    <citation type="submission" date="2017-06" db="EMBL/GenBank/DDBJ databases">
        <title>Novel microbial phyla capable of carbon fixation and sulfur reduction in deep-sea sediments.</title>
        <authorList>
            <person name="Huang J."/>
            <person name="Baker B."/>
            <person name="Wang Y."/>
        </authorList>
    </citation>
    <scope>NUCLEOTIDE SEQUENCE [LARGE SCALE GENOMIC DNA]</scope>
    <source>
        <strain evidence="2">B3_LCP</strain>
    </source>
</reference>
<dbReference type="PANTHER" id="PTHR32309">
    <property type="entry name" value="TYROSINE-PROTEIN KINASE"/>
    <property type="match status" value="1"/>
</dbReference>
<proteinExistence type="predicted"/>
<keyword evidence="1" id="KW-0472">Membrane</keyword>
<evidence type="ECO:0000313" key="2">
    <source>
        <dbReference type="EMBL" id="TKJ39999.1"/>
    </source>
</evidence>
<comment type="caution">
    <text evidence="2">The sequence shown here is derived from an EMBL/GenBank/DDBJ whole genome shotgun (WGS) entry which is preliminary data.</text>
</comment>
<sequence length="415" mass="47743">MASDLILPKYRGSLMAQSPKKLTDHISLWIRWRWILIGIPLAAAILTFIVGSLIPKTFRSTALVLPPYENRSPLAFLEGVSIDIFGGNEVPASGLITLLRSRGLKDSVHNRIDLMEHYEQPDMERAYLAFEDHLRVELESEASFGAVTIIAMAVSVLDKDPEFCAEMVNTVVREWDKIYTEISRRGAELRKQYVEISLKQTTEELAQIEDSLRSFQEQYGIAELGTQIKGTVAAAIALEEKIVEARITVRVLEKLFQPDHPELRKAHLELNELEKQLLQFQQPTEDTTLMLPLGIAPEIRMRYSRLQRRVSTLSSIQTILMQQYEQAKMQELKDTPALRVVDWGKVPIYKHKPKRLILMVIASFSAIFIVLLLLYFVDYVERSKGTEDYHWIEESTKRLKADLNWLRRLLGLRIK</sequence>
<feature type="transmembrane region" description="Helical" evidence="1">
    <location>
        <begin position="356"/>
        <end position="377"/>
    </location>
</feature>
<dbReference type="GO" id="GO:0005886">
    <property type="term" value="C:plasma membrane"/>
    <property type="evidence" value="ECO:0007669"/>
    <property type="project" value="TreeGrafter"/>
</dbReference>
<dbReference type="InterPro" id="IPR050445">
    <property type="entry name" value="Bact_polysacc_biosynth/exp"/>
</dbReference>
<evidence type="ECO:0000256" key="1">
    <source>
        <dbReference type="SAM" id="Phobius"/>
    </source>
</evidence>
<dbReference type="EMBL" id="NJBN01000006">
    <property type="protein sequence ID" value="TKJ39999.1"/>
    <property type="molecule type" value="Genomic_DNA"/>
</dbReference>
<feature type="transmembrane region" description="Helical" evidence="1">
    <location>
        <begin position="32"/>
        <end position="54"/>
    </location>
</feature>
<organism evidence="2 3">
    <name type="scientific">candidate division LCP-89 bacterium B3_LCP</name>
    <dbReference type="NCBI Taxonomy" id="2012998"/>
    <lineage>
        <taxon>Bacteria</taxon>
        <taxon>Pseudomonadati</taxon>
        <taxon>Bacteria division LCP-89</taxon>
    </lineage>
</organism>
<accession>A0A532UYP3</accession>